<keyword evidence="2" id="KW-0732">Signal</keyword>
<dbReference type="PANTHER" id="PTHR21325:SF31">
    <property type="entry name" value="GH22081P-RELATED"/>
    <property type="match status" value="1"/>
</dbReference>
<dbReference type="GO" id="GO:0004622">
    <property type="term" value="F:phosphatidylcholine lysophospholipase activity"/>
    <property type="evidence" value="ECO:0000318"/>
    <property type="project" value="GO_Central"/>
</dbReference>
<dbReference type="InterPro" id="IPR001087">
    <property type="entry name" value="GDSL"/>
</dbReference>
<dbReference type="InterPro" id="IPR035547">
    <property type="entry name" value="Phospholipase_B"/>
</dbReference>
<dbReference type="EnsemblMetazoa" id="XM_778793">
    <property type="protein sequence ID" value="XP_783886"/>
    <property type="gene ID" value="LOC578635"/>
</dbReference>
<dbReference type="OrthoDB" id="10265800at2759"/>
<evidence type="ECO:0000256" key="1">
    <source>
        <dbReference type="SAM" id="MobiDB-lite"/>
    </source>
</evidence>
<dbReference type="OMA" id="PRLMINW"/>
<keyword evidence="4" id="KW-1185">Reference proteome</keyword>
<dbReference type="InParanoid" id="A0A7M7TGB8"/>
<dbReference type="GO" id="GO:0004623">
    <property type="term" value="F:phospholipase A2 activity"/>
    <property type="evidence" value="ECO:0000318"/>
    <property type="project" value="GO_Central"/>
</dbReference>
<reference evidence="4" key="1">
    <citation type="submission" date="2015-02" db="EMBL/GenBank/DDBJ databases">
        <title>Genome sequencing for Strongylocentrotus purpuratus.</title>
        <authorList>
            <person name="Murali S."/>
            <person name="Liu Y."/>
            <person name="Vee V."/>
            <person name="English A."/>
            <person name="Wang M."/>
            <person name="Skinner E."/>
            <person name="Han Y."/>
            <person name="Muzny D.M."/>
            <person name="Worley K.C."/>
            <person name="Gibbs R.A."/>
        </authorList>
    </citation>
    <scope>NUCLEOTIDE SEQUENCE</scope>
</reference>
<feature type="chain" id="PRO_5029701667" description="Phospholipase B1, membrane-associated" evidence="2">
    <location>
        <begin position="24"/>
        <end position="436"/>
    </location>
</feature>
<dbReference type="InterPro" id="IPR038885">
    <property type="entry name" value="PLB1"/>
</dbReference>
<feature type="signal peptide" evidence="2">
    <location>
        <begin position="1"/>
        <end position="23"/>
    </location>
</feature>
<evidence type="ECO:0000256" key="2">
    <source>
        <dbReference type="SAM" id="SignalP"/>
    </source>
</evidence>
<evidence type="ECO:0008006" key="5">
    <source>
        <dbReference type="Google" id="ProtNLM"/>
    </source>
</evidence>
<dbReference type="RefSeq" id="XP_783886.3">
    <property type="nucleotide sequence ID" value="XM_778793.5"/>
</dbReference>
<feature type="compositionally biased region" description="Polar residues" evidence="1">
    <location>
        <begin position="413"/>
        <end position="422"/>
    </location>
</feature>
<evidence type="ECO:0000313" key="4">
    <source>
        <dbReference type="Proteomes" id="UP000007110"/>
    </source>
</evidence>
<dbReference type="GO" id="GO:0031526">
    <property type="term" value="C:brush border membrane"/>
    <property type="evidence" value="ECO:0000318"/>
    <property type="project" value="GO_Central"/>
</dbReference>
<dbReference type="InterPro" id="IPR036514">
    <property type="entry name" value="SGNH_hydro_sf"/>
</dbReference>
<sequence length="436" mass="48484">MGTLPKYFLLVLLVSNGLLLTQCRSSNRTADYLLKIQKEFEKYSINSTEELLVSRNVDKVGSNFDCPASVSPTVPKSVHLLRPGDIKVVGAIGDSLTAAYAAGASSFSPLNFEYPGEAASIGGDKTLEEIITLPNIFRKYNSHLYGYSTGLSVPFTQPFNKRFNLAISGSYASEMPEQARNLVRSMKNDPTVDFENDWKFITVFIGGNDLCSGCLYVESSTEQYIKFLEKAIQILHDECPRTFVNVVGIMQAGQVMELQGPLICNLVTSAFCPCALGGTIPQHFVYLKAREYQRLLRTSIESGKYDDKDDFAAVYQSFLEDSEIPRLPNGDVDRSFFTPECFHLSQKGQAAQSTANWNNLFEPVGSKDTSYDTKETINCPSQDFPYLYTNVNSKPGFLAKIQISSVVDNQIPKTNTTSMSRQPSDHDINTILRRLP</sequence>
<dbReference type="GO" id="GO:0006644">
    <property type="term" value="P:phospholipid metabolic process"/>
    <property type="evidence" value="ECO:0000318"/>
    <property type="project" value="GO_Central"/>
</dbReference>
<protein>
    <recommendedName>
        <fullName evidence="5">Phospholipase B1, membrane-associated</fullName>
    </recommendedName>
</protein>
<name>A0A7M7TGB8_STRPU</name>
<accession>A0A7M7TGB8</accession>
<dbReference type="Gene3D" id="3.40.50.1110">
    <property type="entry name" value="SGNH hydrolase"/>
    <property type="match status" value="1"/>
</dbReference>
<dbReference type="Proteomes" id="UP000007110">
    <property type="component" value="Unassembled WGS sequence"/>
</dbReference>
<dbReference type="CDD" id="cd01824">
    <property type="entry name" value="Phospholipase_B_like"/>
    <property type="match status" value="1"/>
</dbReference>
<dbReference type="FunFam" id="3.40.50.1110:FF:000089">
    <property type="entry name" value="Uncharacterized protein"/>
    <property type="match status" value="1"/>
</dbReference>
<dbReference type="Pfam" id="PF00657">
    <property type="entry name" value="Lipase_GDSL"/>
    <property type="match status" value="1"/>
</dbReference>
<organism evidence="3 4">
    <name type="scientific">Strongylocentrotus purpuratus</name>
    <name type="common">Purple sea urchin</name>
    <dbReference type="NCBI Taxonomy" id="7668"/>
    <lineage>
        <taxon>Eukaryota</taxon>
        <taxon>Metazoa</taxon>
        <taxon>Echinodermata</taxon>
        <taxon>Eleutherozoa</taxon>
        <taxon>Echinozoa</taxon>
        <taxon>Echinoidea</taxon>
        <taxon>Euechinoidea</taxon>
        <taxon>Echinacea</taxon>
        <taxon>Camarodonta</taxon>
        <taxon>Echinidea</taxon>
        <taxon>Strongylocentrotidae</taxon>
        <taxon>Strongylocentrotus</taxon>
    </lineage>
</organism>
<dbReference type="KEGG" id="spu:578635"/>
<dbReference type="GeneID" id="578635"/>
<reference evidence="3" key="2">
    <citation type="submission" date="2021-01" db="UniProtKB">
        <authorList>
            <consortium name="EnsemblMetazoa"/>
        </authorList>
    </citation>
    <scope>IDENTIFICATION</scope>
</reference>
<dbReference type="AlphaFoldDB" id="A0A7M7TGB8"/>
<feature type="region of interest" description="Disordered" evidence="1">
    <location>
        <begin position="413"/>
        <end position="436"/>
    </location>
</feature>
<evidence type="ECO:0000313" key="3">
    <source>
        <dbReference type="EnsemblMetazoa" id="XP_783886"/>
    </source>
</evidence>
<dbReference type="GO" id="GO:0050253">
    <property type="term" value="F:retinyl-palmitate esterase activity"/>
    <property type="evidence" value="ECO:0000318"/>
    <property type="project" value="GO_Central"/>
</dbReference>
<dbReference type="SUPFAM" id="SSF52266">
    <property type="entry name" value="SGNH hydrolase"/>
    <property type="match status" value="1"/>
</dbReference>
<dbReference type="PANTHER" id="PTHR21325">
    <property type="entry name" value="PHOSPHOLIPASE B, PLB1"/>
    <property type="match status" value="1"/>
</dbReference>
<proteinExistence type="predicted"/>